<protein>
    <recommendedName>
        <fullName evidence="1">Hint domain-containing protein</fullName>
    </recommendedName>
</protein>
<feature type="domain" description="Hint" evidence="1">
    <location>
        <begin position="95"/>
        <end position="189"/>
    </location>
</feature>
<evidence type="ECO:0000313" key="2">
    <source>
        <dbReference type="EMBL" id="OPX42928.1"/>
    </source>
</evidence>
<dbReference type="CDD" id="cd00081">
    <property type="entry name" value="Hint"/>
    <property type="match status" value="1"/>
</dbReference>
<dbReference type="STRING" id="48256.CLHUN_32520"/>
<dbReference type="PROSITE" id="PS50817">
    <property type="entry name" value="INTEIN_N_TER"/>
    <property type="match status" value="1"/>
</dbReference>
<evidence type="ECO:0000313" key="3">
    <source>
        <dbReference type="Proteomes" id="UP000191554"/>
    </source>
</evidence>
<accession>A0A1V4SGD1</accession>
<dbReference type="PROSITE" id="PS50818">
    <property type="entry name" value="INTEIN_C_TER"/>
    <property type="match status" value="1"/>
</dbReference>
<dbReference type="InterPro" id="IPR030934">
    <property type="entry name" value="Intein_C"/>
</dbReference>
<dbReference type="AlphaFoldDB" id="A0A1V4SGD1"/>
<dbReference type="OrthoDB" id="1760972at2"/>
<dbReference type="Pfam" id="PF07591">
    <property type="entry name" value="PT-HINT"/>
    <property type="match status" value="1"/>
</dbReference>
<dbReference type="SMART" id="SM00306">
    <property type="entry name" value="HintN"/>
    <property type="match status" value="1"/>
</dbReference>
<dbReference type="EMBL" id="MZGX01000023">
    <property type="protein sequence ID" value="OPX42928.1"/>
    <property type="molecule type" value="Genomic_DNA"/>
</dbReference>
<dbReference type="Gene3D" id="2.170.16.10">
    <property type="entry name" value="Hedgehog/Intein (Hint) domain"/>
    <property type="match status" value="1"/>
</dbReference>
<reference evidence="2 3" key="1">
    <citation type="submission" date="2017-03" db="EMBL/GenBank/DDBJ databases">
        <title>Genome sequence of Clostridium hungatei DSM 14427.</title>
        <authorList>
            <person name="Poehlein A."/>
            <person name="Daniel R."/>
        </authorList>
    </citation>
    <scope>NUCLEOTIDE SEQUENCE [LARGE SCALE GENOMIC DNA]</scope>
    <source>
        <strain evidence="2 3">DSM 14427</strain>
    </source>
</reference>
<dbReference type="InterPro" id="IPR003587">
    <property type="entry name" value="Hint_dom_N"/>
</dbReference>
<gene>
    <name evidence="2" type="ORF">CLHUN_32520</name>
</gene>
<comment type="caution">
    <text evidence="2">The sequence shown here is derived from an EMBL/GenBank/DDBJ whole genome shotgun (WGS) entry which is preliminary data.</text>
</comment>
<dbReference type="SUPFAM" id="SSF51294">
    <property type="entry name" value="Hedgehog/intein (Hint) domain"/>
    <property type="match status" value="1"/>
</dbReference>
<keyword evidence="3" id="KW-1185">Reference proteome</keyword>
<name>A0A1V4SGD1_RUMHU</name>
<sequence length="338" mass="35799">MVLRTGIGALGAVAGKSIQCLSTLGKVITVTSKVTMAISLGLDGLDILSMGIGLFEPSNPLVKFNKQFHSNALYNGLQITVNAIAIFTAGAASTLKCFVAGTMILTATGLVAIESIKAGGRVISTNIDSFEVAEKTVIETYIRETTELVHLTISGELIKTTFEHPFYVKDVGFVNAGELVVGNEVLDSSGNVLLVENIKVEITNEPTKVYNFQVDDFHTYHVGNNGVLVHNANYNKGGGKTIKSVNDIIKNPASLQGKTKADIAKILGEGWTEGAYGSNKTGWKFTKGDQSIFYHPGGGRHGGSYYGYSSAATGKVKVVGPDYIPIPGDKATIIYGGK</sequence>
<evidence type="ECO:0000259" key="1">
    <source>
        <dbReference type="SMART" id="SM00306"/>
    </source>
</evidence>
<dbReference type="InterPro" id="IPR036844">
    <property type="entry name" value="Hint_dom_sf"/>
</dbReference>
<proteinExistence type="predicted"/>
<organism evidence="2 3">
    <name type="scientific">Ruminiclostridium hungatei</name>
    <name type="common">Clostridium hungatei</name>
    <dbReference type="NCBI Taxonomy" id="48256"/>
    <lineage>
        <taxon>Bacteria</taxon>
        <taxon>Bacillati</taxon>
        <taxon>Bacillota</taxon>
        <taxon>Clostridia</taxon>
        <taxon>Eubacteriales</taxon>
        <taxon>Oscillospiraceae</taxon>
        <taxon>Ruminiclostridium</taxon>
    </lineage>
</organism>
<dbReference type="Proteomes" id="UP000191554">
    <property type="component" value="Unassembled WGS sequence"/>
</dbReference>
<dbReference type="GO" id="GO:0016539">
    <property type="term" value="P:intein-mediated protein splicing"/>
    <property type="evidence" value="ECO:0007669"/>
    <property type="project" value="InterPro"/>
</dbReference>
<dbReference type="NCBIfam" id="TIGR01443">
    <property type="entry name" value="intein_Cterm"/>
    <property type="match status" value="1"/>
</dbReference>
<dbReference type="InterPro" id="IPR006141">
    <property type="entry name" value="Intein_N"/>
</dbReference>